<protein>
    <submittedName>
        <fullName evidence="2">Uncharacterized protein</fullName>
    </submittedName>
</protein>
<evidence type="ECO:0000313" key="2">
    <source>
        <dbReference type="EMBL" id="ARF10462.1"/>
    </source>
</evidence>
<name>A0A1V0SFH5_9VIRU</name>
<keyword evidence="1" id="KW-0812">Transmembrane</keyword>
<accession>A0A1V0SFH5</accession>
<keyword evidence="1" id="KW-1133">Transmembrane helix</keyword>
<reference evidence="2" key="1">
    <citation type="journal article" date="2017" name="Science">
        <title>Giant viruses with an expanded complement of translation system components.</title>
        <authorList>
            <person name="Schulz F."/>
            <person name="Yutin N."/>
            <person name="Ivanova N.N."/>
            <person name="Ortega D.R."/>
            <person name="Lee T.K."/>
            <person name="Vierheilig J."/>
            <person name="Daims H."/>
            <person name="Horn M."/>
            <person name="Wagner M."/>
            <person name="Jensen G.J."/>
            <person name="Kyrpides N.C."/>
            <person name="Koonin E.V."/>
            <person name="Woyke T."/>
        </authorList>
    </citation>
    <scope>NUCLEOTIDE SEQUENCE</scope>
    <source>
        <strain evidence="2">HKV1</strain>
    </source>
</reference>
<evidence type="ECO:0000256" key="1">
    <source>
        <dbReference type="SAM" id="Phobius"/>
    </source>
</evidence>
<keyword evidence="1" id="KW-0472">Membrane</keyword>
<dbReference type="EMBL" id="KY684103">
    <property type="protein sequence ID" value="ARF10462.1"/>
    <property type="molecule type" value="Genomic_DNA"/>
</dbReference>
<feature type="transmembrane region" description="Helical" evidence="1">
    <location>
        <begin position="226"/>
        <end position="249"/>
    </location>
</feature>
<proteinExistence type="predicted"/>
<organism evidence="2">
    <name type="scientific">Hokovirus HKV1</name>
    <dbReference type="NCBI Taxonomy" id="1977638"/>
    <lineage>
        <taxon>Viruses</taxon>
        <taxon>Varidnaviria</taxon>
        <taxon>Bamfordvirae</taxon>
        <taxon>Nucleocytoviricota</taxon>
        <taxon>Megaviricetes</taxon>
        <taxon>Imitervirales</taxon>
        <taxon>Mimiviridae</taxon>
        <taxon>Klosneuvirinae</taxon>
        <taxon>Hokovirus</taxon>
    </lineage>
</organism>
<sequence>MSETSPLLPLKMNWYENFISREEIKQKIADLENKKIKLGSDYSNLYKKLNDKLMTYKLDLNNDKTRIYSEYLSNNKCDYDTTFTISKDDFNKFLNKVISNSQILELEMKNNNFHIKKYDIVERYKNYNYEHVFSNKNQKYKILEIFKELEKYDNFLDNDAFIPNFMFYNKKYKKYENAIPINYNNYYERKRKEEESAFGITMCCIACCTLILNIIVFCSLDYNPSAIMTGIIMFGIFFGVSCCCISMCYSTSWLEHFSLIMKFIEKKKKIKKYINILGYESINKLIDLENNLKKLNTDIINLESDLKNRL</sequence>
<gene>
    <name evidence="2" type="ORF">Hokovirus_1_341</name>
</gene>
<feature type="transmembrane region" description="Helical" evidence="1">
    <location>
        <begin position="197"/>
        <end position="220"/>
    </location>
</feature>